<feature type="compositionally biased region" description="Low complexity" evidence="1">
    <location>
        <begin position="217"/>
        <end position="226"/>
    </location>
</feature>
<feature type="compositionally biased region" description="Low complexity" evidence="1">
    <location>
        <begin position="437"/>
        <end position="455"/>
    </location>
</feature>
<dbReference type="PANTHER" id="PTHR13142:SF3">
    <property type="entry name" value="INNER CENTROMERE PROTEIN ARK-BINDING DOMAIN-CONTAINING PROTEIN"/>
    <property type="match status" value="1"/>
</dbReference>
<dbReference type="GO" id="GO:0030496">
    <property type="term" value="C:midbody"/>
    <property type="evidence" value="ECO:0007669"/>
    <property type="project" value="TreeGrafter"/>
</dbReference>
<organism evidence="2 3">
    <name type="scientific">Cairina moschata</name>
    <name type="common">Muscovy duck</name>
    <dbReference type="NCBI Taxonomy" id="8855"/>
    <lineage>
        <taxon>Eukaryota</taxon>
        <taxon>Metazoa</taxon>
        <taxon>Chordata</taxon>
        <taxon>Craniata</taxon>
        <taxon>Vertebrata</taxon>
        <taxon>Euteleostomi</taxon>
        <taxon>Archelosauria</taxon>
        <taxon>Archosauria</taxon>
        <taxon>Dinosauria</taxon>
        <taxon>Saurischia</taxon>
        <taxon>Theropoda</taxon>
        <taxon>Coelurosauria</taxon>
        <taxon>Aves</taxon>
        <taxon>Neognathae</taxon>
        <taxon>Galloanserae</taxon>
        <taxon>Anseriformes</taxon>
        <taxon>Anatidae</taxon>
        <taxon>Anatinae</taxon>
        <taxon>Cairina</taxon>
    </lineage>
</organism>
<feature type="compositionally biased region" description="Polar residues" evidence="1">
    <location>
        <begin position="572"/>
        <end position="583"/>
    </location>
</feature>
<feature type="region of interest" description="Disordered" evidence="1">
    <location>
        <begin position="437"/>
        <end position="587"/>
    </location>
</feature>
<feature type="compositionally biased region" description="Basic residues" evidence="1">
    <location>
        <begin position="384"/>
        <end position="394"/>
    </location>
</feature>
<evidence type="ECO:0000313" key="3">
    <source>
        <dbReference type="Proteomes" id="UP000694556"/>
    </source>
</evidence>
<protein>
    <submittedName>
        <fullName evidence="2">Uncharacterized protein</fullName>
    </submittedName>
</protein>
<feature type="compositionally biased region" description="Basic residues" evidence="1">
    <location>
        <begin position="185"/>
        <end position="195"/>
    </location>
</feature>
<dbReference type="PANTHER" id="PTHR13142">
    <property type="entry name" value="INNER CENTROMERE PROTEIN"/>
    <property type="match status" value="1"/>
</dbReference>
<accession>A0A8C3GMD3</accession>
<dbReference type="GO" id="GO:0051310">
    <property type="term" value="P:metaphase chromosome alignment"/>
    <property type="evidence" value="ECO:0007669"/>
    <property type="project" value="TreeGrafter"/>
</dbReference>
<name>A0A8C3GMD3_CAIMO</name>
<sequence>MRAASSRISRSHSSSVSSTCRRNSASSRPQAAGSCSGPGMAAAGPGTAVMAAIASAPTAPGPPRIQTQRPPPAAASRRPPPIGAALAAARLLPLAESHGGGSLAPAGGVRAEVLPVPPQGPAQAPGLAAGGGGAGQEAAGEVGVGCGTPLRSPIIWDCWGSTSVFCIPLLNSNFQAEPGLMPKKPSQRRRLRKRQSSSLREESELTRRRLSRRRSSVKLASSRLASQRCHSKEQPQNPSGQEEEVSAPDCAAKPQLSVETELPAPSGKQPAEAQGPVAEEECDGPQVELSPKGDGADGGGAAFKTLTREQVPEGDAATEQHDVSAVTALPGEETAREGEEAPQRRSSTPTMEAARKRDSAMLQGDLSPPDLEKVLFQDPNNKRTTAKSKTRRCSGRQSFVGGLHKNRRISLSEKYSLASRRENMIQKSISRAISKKAAAARESSSASSRVSCQSSLEAFVEGDGTSDVRSGPELNSQSDQVPENLITSSEDGKAASPPAQHLSPEQQTGNNEGSCVNPNSEPRNTNQEQAHGAKSQGSPSCIWTRSCKQRMGIVQNGQQPGGHAPLEDKHVNSTNQAPHSASPASKVVRPLKNFLQAVQRSQLLASPGPTGRGSVIKNLIKHNTPTRPDPKGDFVKKERQRLESLRKKQEAEEQRRKKVEEEKRRRQAEMKQKREERLRKALQARERVEQLEEEKKKRMQQKTLQNDEKVRSLAKLWATQNNGVMSGSCEMERVQTGHWHNVCKHWVGAVGD</sequence>
<dbReference type="Proteomes" id="UP000694556">
    <property type="component" value="Chromosome 5"/>
</dbReference>
<keyword evidence="3" id="KW-1185">Reference proteome</keyword>
<feature type="compositionally biased region" description="Basic and acidic residues" evidence="1">
    <location>
        <begin position="628"/>
        <end position="678"/>
    </location>
</feature>
<feature type="compositionally biased region" description="Low complexity" evidence="1">
    <location>
        <begin position="1"/>
        <end position="54"/>
    </location>
</feature>
<evidence type="ECO:0000313" key="2">
    <source>
        <dbReference type="Ensembl" id="ENSCMMP00000020114.1"/>
    </source>
</evidence>
<proteinExistence type="predicted"/>
<dbReference type="GO" id="GO:0005634">
    <property type="term" value="C:nucleus"/>
    <property type="evidence" value="ECO:0007669"/>
    <property type="project" value="TreeGrafter"/>
</dbReference>
<dbReference type="CDD" id="cd22265">
    <property type="entry name" value="UDM1_RNF168"/>
    <property type="match status" value="1"/>
</dbReference>
<dbReference type="AlphaFoldDB" id="A0A8C3GMD3"/>
<feature type="compositionally biased region" description="Pro residues" evidence="1">
    <location>
        <begin position="59"/>
        <end position="80"/>
    </location>
</feature>
<feature type="region of interest" description="Disordered" evidence="1">
    <location>
        <begin position="602"/>
        <end position="678"/>
    </location>
</feature>
<reference evidence="2" key="3">
    <citation type="submission" date="2025-09" db="UniProtKB">
        <authorList>
            <consortium name="Ensembl"/>
        </authorList>
    </citation>
    <scope>IDENTIFICATION</scope>
</reference>
<feature type="region of interest" description="Disordered" evidence="1">
    <location>
        <begin position="1"/>
        <end position="80"/>
    </location>
</feature>
<reference evidence="2" key="1">
    <citation type="submission" date="2018-09" db="EMBL/GenBank/DDBJ databases">
        <title>Common duck and Muscovy duck high density SNP chip.</title>
        <authorList>
            <person name="Vignal A."/>
            <person name="Thebault N."/>
            <person name="Warren W.C."/>
        </authorList>
    </citation>
    <scope>NUCLEOTIDE SEQUENCE [LARGE SCALE GENOMIC DNA]</scope>
</reference>
<dbReference type="GO" id="GO:1990385">
    <property type="term" value="C:meiotic spindle midzone"/>
    <property type="evidence" value="ECO:0007669"/>
    <property type="project" value="TreeGrafter"/>
</dbReference>
<dbReference type="GO" id="GO:0000281">
    <property type="term" value="P:mitotic cytokinesis"/>
    <property type="evidence" value="ECO:0007669"/>
    <property type="project" value="TreeGrafter"/>
</dbReference>
<dbReference type="GO" id="GO:0051257">
    <property type="term" value="P:meiotic spindle midzone assembly"/>
    <property type="evidence" value="ECO:0007669"/>
    <property type="project" value="TreeGrafter"/>
</dbReference>
<evidence type="ECO:0000256" key="1">
    <source>
        <dbReference type="SAM" id="MobiDB-lite"/>
    </source>
</evidence>
<feature type="compositionally biased region" description="Polar residues" evidence="1">
    <location>
        <begin position="503"/>
        <end position="543"/>
    </location>
</feature>
<feature type="region of interest" description="Disordered" evidence="1">
    <location>
        <begin position="176"/>
        <end position="405"/>
    </location>
</feature>
<reference evidence="2" key="2">
    <citation type="submission" date="2025-08" db="UniProtKB">
        <authorList>
            <consortium name="Ensembl"/>
        </authorList>
    </citation>
    <scope>IDENTIFICATION</scope>
</reference>
<feature type="region of interest" description="Disordered" evidence="1">
    <location>
        <begin position="117"/>
        <end position="139"/>
    </location>
</feature>
<dbReference type="Ensembl" id="ENSCMMT00000022079.1">
    <property type="protein sequence ID" value="ENSCMMP00000020114.1"/>
    <property type="gene ID" value="ENSCMMG00000012671.1"/>
</dbReference>
<dbReference type="GO" id="GO:0000776">
    <property type="term" value="C:kinetochore"/>
    <property type="evidence" value="ECO:0007669"/>
    <property type="project" value="TreeGrafter"/>
</dbReference>
<dbReference type="GO" id="GO:0032133">
    <property type="term" value="C:chromosome passenger complex"/>
    <property type="evidence" value="ECO:0007669"/>
    <property type="project" value="TreeGrafter"/>
</dbReference>
<feature type="compositionally biased region" description="Basic and acidic residues" evidence="1">
    <location>
        <begin position="333"/>
        <end position="343"/>
    </location>
</feature>
<feature type="compositionally biased region" description="Polar residues" evidence="1">
    <location>
        <begin position="473"/>
        <end position="489"/>
    </location>
</feature>